<accession>A0A9D4J5P2</accession>
<comment type="caution">
    <text evidence="1">The sequence shown here is derived from an EMBL/GenBank/DDBJ whole genome shotgun (WGS) entry which is preliminary data.</text>
</comment>
<protein>
    <submittedName>
        <fullName evidence="1">Uncharacterized protein</fullName>
    </submittedName>
</protein>
<reference evidence="1" key="1">
    <citation type="journal article" date="2019" name="bioRxiv">
        <title>The Genome of the Zebra Mussel, Dreissena polymorpha: A Resource for Invasive Species Research.</title>
        <authorList>
            <person name="McCartney M.A."/>
            <person name="Auch B."/>
            <person name="Kono T."/>
            <person name="Mallez S."/>
            <person name="Zhang Y."/>
            <person name="Obille A."/>
            <person name="Becker A."/>
            <person name="Abrahante J.E."/>
            <person name="Garbe J."/>
            <person name="Badalamenti J.P."/>
            <person name="Herman A."/>
            <person name="Mangelson H."/>
            <person name="Liachko I."/>
            <person name="Sullivan S."/>
            <person name="Sone E.D."/>
            <person name="Koren S."/>
            <person name="Silverstein K.A.T."/>
            <person name="Beckman K.B."/>
            <person name="Gohl D.M."/>
        </authorList>
    </citation>
    <scope>NUCLEOTIDE SEQUENCE</scope>
    <source>
        <strain evidence="1">Duluth1</strain>
        <tissue evidence="1">Whole animal</tissue>
    </source>
</reference>
<proteinExistence type="predicted"/>
<keyword evidence="2" id="KW-1185">Reference proteome</keyword>
<sequence length="129" mass="14186">MDFTQRLQDDITRSAGDTISKSEHEAVLKSVHTRLKQSEHKIASDNNGERVESVLEKFTSTISSKLDRVCNSFQDSLRLSGIKPTCACSTTSAHMIVAETSAADLHAEKSRTREVTPADISINTRPCHA</sequence>
<gene>
    <name evidence="1" type="ORF">DPMN_150147</name>
</gene>
<evidence type="ECO:0000313" key="1">
    <source>
        <dbReference type="EMBL" id="KAH3796578.1"/>
    </source>
</evidence>
<dbReference type="EMBL" id="JAIWYP010000007">
    <property type="protein sequence ID" value="KAH3796578.1"/>
    <property type="molecule type" value="Genomic_DNA"/>
</dbReference>
<reference evidence="1" key="2">
    <citation type="submission" date="2020-11" db="EMBL/GenBank/DDBJ databases">
        <authorList>
            <person name="McCartney M.A."/>
            <person name="Auch B."/>
            <person name="Kono T."/>
            <person name="Mallez S."/>
            <person name="Becker A."/>
            <person name="Gohl D.M."/>
            <person name="Silverstein K.A.T."/>
            <person name="Koren S."/>
            <person name="Bechman K.B."/>
            <person name="Herman A."/>
            <person name="Abrahante J.E."/>
            <person name="Garbe J."/>
        </authorList>
    </citation>
    <scope>NUCLEOTIDE SEQUENCE</scope>
    <source>
        <strain evidence="1">Duluth1</strain>
        <tissue evidence="1">Whole animal</tissue>
    </source>
</reference>
<dbReference type="Proteomes" id="UP000828390">
    <property type="component" value="Unassembled WGS sequence"/>
</dbReference>
<dbReference type="AlphaFoldDB" id="A0A9D4J5P2"/>
<name>A0A9D4J5P2_DREPO</name>
<organism evidence="1 2">
    <name type="scientific">Dreissena polymorpha</name>
    <name type="common">Zebra mussel</name>
    <name type="synonym">Mytilus polymorpha</name>
    <dbReference type="NCBI Taxonomy" id="45954"/>
    <lineage>
        <taxon>Eukaryota</taxon>
        <taxon>Metazoa</taxon>
        <taxon>Spiralia</taxon>
        <taxon>Lophotrochozoa</taxon>
        <taxon>Mollusca</taxon>
        <taxon>Bivalvia</taxon>
        <taxon>Autobranchia</taxon>
        <taxon>Heteroconchia</taxon>
        <taxon>Euheterodonta</taxon>
        <taxon>Imparidentia</taxon>
        <taxon>Neoheterodontei</taxon>
        <taxon>Myida</taxon>
        <taxon>Dreissenoidea</taxon>
        <taxon>Dreissenidae</taxon>
        <taxon>Dreissena</taxon>
    </lineage>
</organism>
<evidence type="ECO:0000313" key="2">
    <source>
        <dbReference type="Proteomes" id="UP000828390"/>
    </source>
</evidence>